<proteinExistence type="predicted"/>
<name>G9P1L5_HYPAI</name>
<accession>G9P1L5</accession>
<dbReference type="HOGENOM" id="CLU_1759065_0_0_1"/>
<dbReference type="GeneID" id="25782858"/>
<evidence type="ECO:0000256" key="1">
    <source>
        <dbReference type="SAM" id="SignalP"/>
    </source>
</evidence>
<comment type="caution">
    <text evidence="2">The sequence shown here is derived from an EMBL/GenBank/DDBJ whole genome shotgun (WGS) entry which is preliminary data.</text>
</comment>
<keyword evidence="3" id="KW-1185">Reference proteome</keyword>
<dbReference type="Proteomes" id="UP000005426">
    <property type="component" value="Unassembled WGS sequence"/>
</dbReference>
<reference evidence="2 3" key="1">
    <citation type="journal article" date="2011" name="Genome Biol.">
        <title>Comparative genome sequence analysis underscores mycoparasitism as the ancestral life style of Trichoderma.</title>
        <authorList>
            <person name="Kubicek C.P."/>
            <person name="Herrera-Estrella A."/>
            <person name="Seidl-Seiboth V."/>
            <person name="Martinez D.A."/>
            <person name="Druzhinina I.S."/>
            <person name="Thon M."/>
            <person name="Zeilinger S."/>
            <person name="Casas-Flores S."/>
            <person name="Horwitz B.A."/>
            <person name="Mukherjee P.K."/>
            <person name="Mukherjee M."/>
            <person name="Kredics L."/>
            <person name="Alcaraz L.D."/>
            <person name="Aerts A."/>
            <person name="Antal Z."/>
            <person name="Atanasova L."/>
            <person name="Cervantes-Badillo M.G."/>
            <person name="Challacombe J."/>
            <person name="Chertkov O."/>
            <person name="McCluskey K."/>
            <person name="Coulpier F."/>
            <person name="Deshpande N."/>
            <person name="von Doehren H."/>
            <person name="Ebbole D.J."/>
            <person name="Esquivel-Naranjo E.U."/>
            <person name="Fekete E."/>
            <person name="Flipphi M."/>
            <person name="Glaser F."/>
            <person name="Gomez-Rodriguez E.Y."/>
            <person name="Gruber S."/>
            <person name="Han C."/>
            <person name="Henrissat B."/>
            <person name="Hermosa R."/>
            <person name="Hernandez-Onate M."/>
            <person name="Karaffa L."/>
            <person name="Kosti I."/>
            <person name="Le Crom S."/>
            <person name="Lindquist E."/>
            <person name="Lucas S."/>
            <person name="Luebeck M."/>
            <person name="Luebeck P.S."/>
            <person name="Margeot A."/>
            <person name="Metz B."/>
            <person name="Misra M."/>
            <person name="Nevalainen H."/>
            <person name="Omann M."/>
            <person name="Packer N."/>
            <person name="Perrone G."/>
            <person name="Uresti-Rivera E.E."/>
            <person name="Salamov A."/>
            <person name="Schmoll M."/>
            <person name="Seiboth B."/>
            <person name="Shapiro H."/>
            <person name="Sukno S."/>
            <person name="Tamayo-Ramos J.A."/>
            <person name="Tisch D."/>
            <person name="Wiest A."/>
            <person name="Wilkinson H.H."/>
            <person name="Zhang M."/>
            <person name="Coutinho P.M."/>
            <person name="Kenerley C.M."/>
            <person name="Monte E."/>
            <person name="Baker S.E."/>
            <person name="Grigoriev I.V."/>
        </authorList>
    </citation>
    <scope>NUCLEOTIDE SEQUENCE [LARGE SCALE GENOMIC DNA]</scope>
    <source>
        <strain evidence="3">ATCC 20476 / IMI 206040</strain>
    </source>
</reference>
<organism evidence="2 3">
    <name type="scientific">Hypocrea atroviridis (strain ATCC 20476 / IMI 206040)</name>
    <name type="common">Trichoderma atroviride</name>
    <dbReference type="NCBI Taxonomy" id="452589"/>
    <lineage>
        <taxon>Eukaryota</taxon>
        <taxon>Fungi</taxon>
        <taxon>Dikarya</taxon>
        <taxon>Ascomycota</taxon>
        <taxon>Pezizomycotina</taxon>
        <taxon>Sordariomycetes</taxon>
        <taxon>Hypocreomycetidae</taxon>
        <taxon>Hypocreales</taxon>
        <taxon>Hypocreaceae</taxon>
        <taxon>Trichoderma</taxon>
    </lineage>
</organism>
<feature type="signal peptide" evidence="1">
    <location>
        <begin position="1"/>
        <end position="20"/>
    </location>
</feature>
<protein>
    <submittedName>
        <fullName evidence="2">Uncharacterized protein</fullName>
    </submittedName>
</protein>
<keyword evidence="1" id="KW-0732">Signal</keyword>
<evidence type="ECO:0000313" key="2">
    <source>
        <dbReference type="EMBL" id="EHK43347.1"/>
    </source>
</evidence>
<dbReference type="EMBL" id="ABDG02000026">
    <property type="protein sequence ID" value="EHK43347.1"/>
    <property type="molecule type" value="Genomic_DNA"/>
</dbReference>
<gene>
    <name evidence="2" type="ORF">TRIATDRAFT_310892</name>
</gene>
<feature type="chain" id="PRO_5003525462" evidence="1">
    <location>
        <begin position="21"/>
        <end position="148"/>
    </location>
</feature>
<dbReference type="KEGG" id="tatv:25782858"/>
<dbReference type="OrthoDB" id="5396941at2759"/>
<evidence type="ECO:0000313" key="3">
    <source>
        <dbReference type="Proteomes" id="UP000005426"/>
    </source>
</evidence>
<dbReference type="AlphaFoldDB" id="G9P1L5"/>
<sequence>MRFSTALAGTLSLFCSFSNGKPVESQPTETITGTDLIVQEATNSTSSLTKRDTIAVVRFFQYVNCQGNVLQLNIDQSQVNGGYVDLQGYFGSAVVDWLWNDIYHIYACYAGSSCWGDPVTPLGGSSGGYSCMVPSHQGWNWDKMIITT</sequence>